<dbReference type="SUPFAM" id="SSF56436">
    <property type="entry name" value="C-type lectin-like"/>
    <property type="match status" value="1"/>
</dbReference>
<dbReference type="PANTHER" id="PTHR23150:SF19">
    <property type="entry name" value="FORMYLGLYCINE-GENERATING ENZYME"/>
    <property type="match status" value="1"/>
</dbReference>
<evidence type="ECO:0000313" key="2">
    <source>
        <dbReference type="EMBL" id="UYW02574.1"/>
    </source>
</evidence>
<name>A0ABY6M403_9FLAO</name>
<protein>
    <submittedName>
        <fullName evidence="2">Formylglycine-generating enzyme family protein</fullName>
    </submittedName>
</protein>
<keyword evidence="3" id="KW-1185">Reference proteome</keyword>
<feature type="domain" description="Sulfatase-modifying factor enzyme-like" evidence="1">
    <location>
        <begin position="1"/>
        <end position="228"/>
    </location>
</feature>
<proteinExistence type="predicted"/>
<organism evidence="2 3">
    <name type="scientific">Flavobacterium agricola</name>
    <dbReference type="NCBI Taxonomy" id="2870839"/>
    <lineage>
        <taxon>Bacteria</taxon>
        <taxon>Pseudomonadati</taxon>
        <taxon>Bacteroidota</taxon>
        <taxon>Flavobacteriia</taxon>
        <taxon>Flavobacteriales</taxon>
        <taxon>Flavobacteriaceae</taxon>
        <taxon>Flavobacterium</taxon>
    </lineage>
</organism>
<dbReference type="PANTHER" id="PTHR23150">
    <property type="entry name" value="SULFATASE MODIFYING FACTOR 1, 2"/>
    <property type="match status" value="1"/>
</dbReference>
<reference evidence="2" key="1">
    <citation type="submission" date="2021-08" db="EMBL/GenBank/DDBJ databases">
        <title>Flavobacterium sp. strain CC-SYL302.</title>
        <authorList>
            <person name="Lin S.-Y."/>
            <person name="Lee T.-H."/>
            <person name="Young C.-C."/>
        </authorList>
    </citation>
    <scope>NUCLEOTIDE SEQUENCE</scope>
    <source>
        <strain evidence="2">CC-SYL302</strain>
    </source>
</reference>
<gene>
    <name evidence="2" type="ORF">K5I29_00430</name>
</gene>
<dbReference type="InterPro" id="IPR042095">
    <property type="entry name" value="SUMF_sf"/>
</dbReference>
<accession>A0ABY6M403</accession>
<dbReference type="Proteomes" id="UP001163328">
    <property type="component" value="Chromosome"/>
</dbReference>
<dbReference type="InterPro" id="IPR051043">
    <property type="entry name" value="Sulfatase_Mod_Factor_Kinase"/>
</dbReference>
<dbReference type="Pfam" id="PF03781">
    <property type="entry name" value="FGE-sulfatase"/>
    <property type="match status" value="1"/>
</dbReference>
<evidence type="ECO:0000313" key="3">
    <source>
        <dbReference type="Proteomes" id="UP001163328"/>
    </source>
</evidence>
<evidence type="ECO:0000259" key="1">
    <source>
        <dbReference type="Pfam" id="PF03781"/>
    </source>
</evidence>
<dbReference type="Gene3D" id="3.90.1580.10">
    <property type="entry name" value="paralog of FGE (formylglycine-generating enzyme)"/>
    <property type="match status" value="1"/>
</dbReference>
<dbReference type="InterPro" id="IPR016187">
    <property type="entry name" value="CTDL_fold"/>
</dbReference>
<dbReference type="InterPro" id="IPR005532">
    <property type="entry name" value="SUMF_dom"/>
</dbReference>
<sequence length="231" mass="26026">MIEIPGGNYVPFFGQDSLQEVHVSSFLMDQTLVTNQDYLNFLKANPQWTRSQIKGLYADANYLKNWKSDFEIPEGISPDAPVSNVSWYAAKAYAASLGKRLPTVDEWEYVGVANLTVPNAANDPEFTNQILASYKTGDRYRIPVKSGQPNYYGIYDMYGSVWEWTSDFNSVMMTGESRNNNIKNENLFCAGASLTATDLKNYAAFIRFAMRGSVKANYCINNLGFRCVQDL</sequence>
<dbReference type="EMBL" id="CP081495">
    <property type="protein sequence ID" value="UYW02574.1"/>
    <property type="molecule type" value="Genomic_DNA"/>
</dbReference>